<name>A0A3D9FCA1_9SPHN</name>
<dbReference type="AlphaFoldDB" id="A0A3D9FCA1"/>
<dbReference type="EMBL" id="QRDP01000004">
    <property type="protein sequence ID" value="RED15440.1"/>
    <property type="molecule type" value="Genomic_DNA"/>
</dbReference>
<feature type="compositionally biased region" description="Basic and acidic residues" evidence="1">
    <location>
        <begin position="1"/>
        <end position="12"/>
    </location>
</feature>
<comment type="caution">
    <text evidence="3">The sequence shown here is derived from an EMBL/GenBank/DDBJ whole genome shotgun (WGS) entry which is preliminary data.</text>
</comment>
<sequence>MTDEKHSEHDDSAAGDSGGSRDKTVIIERKGGGAGWAIAFVLVVGVAVGAYFLSQSSARDALETEAITDAAGNVGEAAQQVGDAAQDAADAVSGND</sequence>
<accession>A0A3D9FCA1</accession>
<keyword evidence="2" id="KW-1133">Transmembrane helix</keyword>
<keyword evidence="2" id="KW-0472">Membrane</keyword>
<organism evidence="3 4">
    <name type="scientific">Parasphingopyxis lamellibrachiae</name>
    <dbReference type="NCBI Taxonomy" id="680125"/>
    <lineage>
        <taxon>Bacteria</taxon>
        <taxon>Pseudomonadati</taxon>
        <taxon>Pseudomonadota</taxon>
        <taxon>Alphaproteobacteria</taxon>
        <taxon>Sphingomonadales</taxon>
        <taxon>Sphingomonadaceae</taxon>
        <taxon>Parasphingopyxis</taxon>
    </lineage>
</organism>
<proteinExistence type="predicted"/>
<reference evidence="3 4" key="1">
    <citation type="submission" date="2018-07" db="EMBL/GenBank/DDBJ databases">
        <title>Genomic Encyclopedia of Type Strains, Phase IV (KMG-IV): sequencing the most valuable type-strain genomes for metagenomic binning, comparative biology and taxonomic classification.</title>
        <authorList>
            <person name="Goeker M."/>
        </authorList>
    </citation>
    <scope>NUCLEOTIDE SEQUENCE [LARGE SCALE GENOMIC DNA]</scope>
    <source>
        <strain evidence="3 4">DSM 26725</strain>
    </source>
</reference>
<evidence type="ECO:0000313" key="3">
    <source>
        <dbReference type="EMBL" id="RED15440.1"/>
    </source>
</evidence>
<gene>
    <name evidence="3" type="ORF">DFR46_0433</name>
</gene>
<keyword evidence="4" id="KW-1185">Reference proteome</keyword>
<dbReference type="Proteomes" id="UP000256310">
    <property type="component" value="Unassembled WGS sequence"/>
</dbReference>
<evidence type="ECO:0000256" key="2">
    <source>
        <dbReference type="SAM" id="Phobius"/>
    </source>
</evidence>
<evidence type="ECO:0000313" key="4">
    <source>
        <dbReference type="Proteomes" id="UP000256310"/>
    </source>
</evidence>
<keyword evidence="2" id="KW-0812">Transmembrane</keyword>
<feature type="transmembrane region" description="Helical" evidence="2">
    <location>
        <begin position="33"/>
        <end position="53"/>
    </location>
</feature>
<protein>
    <submittedName>
        <fullName evidence="3">Uncharacterized protein</fullName>
    </submittedName>
</protein>
<feature type="region of interest" description="Disordered" evidence="1">
    <location>
        <begin position="1"/>
        <end position="23"/>
    </location>
</feature>
<evidence type="ECO:0000256" key="1">
    <source>
        <dbReference type="SAM" id="MobiDB-lite"/>
    </source>
</evidence>
<dbReference type="RefSeq" id="WP_245953613.1">
    <property type="nucleotide sequence ID" value="NZ_QRDP01000004.1"/>
</dbReference>